<gene>
    <name evidence="3" type="ORF">ER308_13885</name>
</gene>
<protein>
    <recommendedName>
        <fullName evidence="2">Integrase catalytic domain-containing protein</fullName>
    </recommendedName>
</protein>
<evidence type="ECO:0000256" key="1">
    <source>
        <dbReference type="SAM" id="MobiDB-lite"/>
    </source>
</evidence>
<feature type="region of interest" description="Disordered" evidence="1">
    <location>
        <begin position="1"/>
        <end position="27"/>
    </location>
</feature>
<dbReference type="AlphaFoldDB" id="A0A411YLJ8"/>
<dbReference type="OrthoDB" id="3254719at2"/>
<keyword evidence="4" id="KW-1185">Reference proteome</keyword>
<dbReference type="KEGG" id="erz:ER308_13885"/>
<feature type="domain" description="Integrase catalytic" evidence="2">
    <location>
        <begin position="31"/>
        <end position="58"/>
    </location>
</feature>
<sequence length="76" mass="8378">MVPGLRGQGPVARPSGSARPRRGGVRPADDVELATLEYINWFNHKRIHTAIGRPPAEHAAAYWNAHNDLHHTPAIQ</sequence>
<evidence type="ECO:0000259" key="2">
    <source>
        <dbReference type="Pfam" id="PF13333"/>
    </source>
</evidence>
<dbReference type="EMBL" id="CP036402">
    <property type="protein sequence ID" value="QBI22041.1"/>
    <property type="molecule type" value="Genomic_DNA"/>
</dbReference>
<accession>A0A411YLJ8</accession>
<reference evidence="3 4" key="1">
    <citation type="submission" date="2019-01" db="EMBL/GenBank/DDBJ databases">
        <title>Egibacter rhizosphaerae EGI 80759T.</title>
        <authorList>
            <person name="Chen D.-D."/>
            <person name="Tian Y."/>
            <person name="Jiao J.-Y."/>
            <person name="Zhang X.-T."/>
            <person name="Zhang Y.-G."/>
            <person name="Zhang Y."/>
            <person name="Xiao M."/>
            <person name="Shu W.-S."/>
            <person name="Li W.-J."/>
        </authorList>
    </citation>
    <scope>NUCLEOTIDE SEQUENCE [LARGE SCALE GENOMIC DNA]</scope>
    <source>
        <strain evidence="3 4">EGI 80759</strain>
    </source>
</reference>
<evidence type="ECO:0000313" key="3">
    <source>
        <dbReference type="EMBL" id="QBI22041.1"/>
    </source>
</evidence>
<name>A0A411YLJ8_9ACTN</name>
<organism evidence="3 4">
    <name type="scientific">Egibacter rhizosphaerae</name>
    <dbReference type="NCBI Taxonomy" id="1670831"/>
    <lineage>
        <taxon>Bacteria</taxon>
        <taxon>Bacillati</taxon>
        <taxon>Actinomycetota</taxon>
        <taxon>Nitriliruptoria</taxon>
        <taxon>Egibacterales</taxon>
        <taxon>Egibacteraceae</taxon>
        <taxon>Egibacter</taxon>
    </lineage>
</organism>
<evidence type="ECO:0000313" key="4">
    <source>
        <dbReference type="Proteomes" id="UP000291469"/>
    </source>
</evidence>
<dbReference type="GO" id="GO:0015074">
    <property type="term" value="P:DNA integration"/>
    <property type="evidence" value="ECO:0007669"/>
    <property type="project" value="InterPro"/>
</dbReference>
<proteinExistence type="predicted"/>
<dbReference type="Pfam" id="PF13333">
    <property type="entry name" value="rve_2"/>
    <property type="match status" value="1"/>
</dbReference>
<dbReference type="Proteomes" id="UP000291469">
    <property type="component" value="Chromosome"/>
</dbReference>
<dbReference type="InterPro" id="IPR001584">
    <property type="entry name" value="Integrase_cat-core"/>
</dbReference>